<dbReference type="AlphaFoldDB" id="A0AAW2IHQ4"/>
<feature type="compositionally biased region" description="Polar residues" evidence="1">
    <location>
        <begin position="267"/>
        <end position="280"/>
    </location>
</feature>
<dbReference type="PANTHER" id="PTHR21715">
    <property type="entry name" value="RH04127P"/>
    <property type="match status" value="1"/>
</dbReference>
<feature type="region of interest" description="Disordered" evidence="1">
    <location>
        <begin position="694"/>
        <end position="715"/>
    </location>
</feature>
<evidence type="ECO:0000313" key="3">
    <source>
        <dbReference type="EMBL" id="KAL0280990.1"/>
    </source>
</evidence>
<name>A0AAW2IHQ4_9NEOP</name>
<dbReference type="InterPro" id="IPR001202">
    <property type="entry name" value="WW_dom"/>
</dbReference>
<dbReference type="PROSITE" id="PS50020">
    <property type="entry name" value="WW_DOMAIN_2"/>
    <property type="match status" value="1"/>
</dbReference>
<feature type="domain" description="WW" evidence="2">
    <location>
        <begin position="54"/>
        <end position="88"/>
    </location>
</feature>
<dbReference type="SMART" id="SM00456">
    <property type="entry name" value="WW"/>
    <property type="match status" value="1"/>
</dbReference>
<dbReference type="EMBL" id="JARGDH010000001">
    <property type="protein sequence ID" value="KAL0280990.1"/>
    <property type="molecule type" value="Genomic_DNA"/>
</dbReference>
<comment type="caution">
    <text evidence="3">The sequence shown here is derived from an EMBL/GenBank/DDBJ whole genome shotgun (WGS) entry which is preliminary data.</text>
</comment>
<dbReference type="InterPro" id="IPR036020">
    <property type="entry name" value="WW_dom_sf"/>
</dbReference>
<dbReference type="Gene3D" id="3.30.1470.10">
    <property type="entry name" value="Photosystem I PsaD, reaction center subunit II"/>
    <property type="match status" value="1"/>
</dbReference>
<proteinExistence type="predicted"/>
<feature type="region of interest" description="Disordered" evidence="1">
    <location>
        <begin position="262"/>
        <end position="282"/>
    </location>
</feature>
<evidence type="ECO:0000259" key="2">
    <source>
        <dbReference type="PROSITE" id="PS50020"/>
    </source>
</evidence>
<evidence type="ECO:0000256" key="1">
    <source>
        <dbReference type="SAM" id="MobiDB-lite"/>
    </source>
</evidence>
<feature type="region of interest" description="Disordered" evidence="1">
    <location>
        <begin position="291"/>
        <end position="310"/>
    </location>
</feature>
<dbReference type="CDD" id="cd00201">
    <property type="entry name" value="WW"/>
    <property type="match status" value="1"/>
</dbReference>
<dbReference type="InterPro" id="IPR053233">
    <property type="entry name" value="ABRA-related"/>
</dbReference>
<feature type="compositionally biased region" description="Basic and acidic residues" evidence="1">
    <location>
        <begin position="368"/>
        <end position="381"/>
    </location>
</feature>
<dbReference type="PANTHER" id="PTHR21715:SF0">
    <property type="entry name" value="RH04127P"/>
    <property type="match status" value="1"/>
</dbReference>
<sequence length="782" mass="88564">MTFSPTSRQIVLQEVFDEASVPTDEEIHDYALKIGINVENEPHLLYLARDGLMEALPHGWKPCYDEDRGEIYYFNFKTGKAQWEHPLDEVYRNLVKKVRNETVATTDQVDDDSRTSIKEDLKSFEEASLILPSSEMYSRPKVLEPLSPLGIGTFKKSPTSLAPIKKSPSKEPLKSGILKLPINIDEEPSPTTKISENDLNPSKKITFDETEVRKRPNSSDIRNRRNIGPVEFRHLSKQEIIIPKHFGKSSFQLDGKKLSEFSKMSDPLSNENKTSESTAVTKDEGYVTEFSVSSMGDKENEMRGSAGKKELTLTGGGSVFLKTNKNKFSPSSDLVSLSLSKEELSDGLGSSMDGKKSSSDMDSNSKGILREQKFIKSSEKQGIQSRDEFKILSRKNSQEDRKSVRFNIEKDLKINFELPLDYRTESGDAPTSDSRVPKVKSLTTVKPTKSDANEKSKQIEIDFEDLNIDFNEDIVGDTLNAADKILSTDPKTVKPKKFKSSQALVQEFREIFEAKSSSKINISSLNISSPLKVDETVTKHSEDLKENAAKNYTDEAKDVRHGEKLNSDRKSGSSLDSGRHGLHNLIDLADLGETKDLCSSVDSQKDSARSDHSFRLRDELFDTDFTGLVDFALKKKIFESTSTRLDSPKDTPKPRSILKEKNILDEILRVDDNDIMPNEDKLLREELLYNLKTESDHSEKKSEDASGRYEKRKNEKLKSLEANFNEWLSETEKQFEDKKSNALIKMKEKYEDWKTNRETELAKIYSKKEGRGNSEQVQGTQK</sequence>
<organism evidence="3">
    <name type="scientific">Menopon gallinae</name>
    <name type="common">poultry shaft louse</name>
    <dbReference type="NCBI Taxonomy" id="328185"/>
    <lineage>
        <taxon>Eukaryota</taxon>
        <taxon>Metazoa</taxon>
        <taxon>Ecdysozoa</taxon>
        <taxon>Arthropoda</taxon>
        <taxon>Hexapoda</taxon>
        <taxon>Insecta</taxon>
        <taxon>Pterygota</taxon>
        <taxon>Neoptera</taxon>
        <taxon>Paraneoptera</taxon>
        <taxon>Psocodea</taxon>
        <taxon>Troctomorpha</taxon>
        <taxon>Phthiraptera</taxon>
        <taxon>Amblycera</taxon>
        <taxon>Menoponidae</taxon>
        <taxon>Menopon</taxon>
    </lineage>
</organism>
<dbReference type="SUPFAM" id="SSF51045">
    <property type="entry name" value="WW domain"/>
    <property type="match status" value="1"/>
</dbReference>
<feature type="region of interest" description="Disordered" evidence="1">
    <location>
        <begin position="345"/>
        <end position="381"/>
    </location>
</feature>
<feature type="region of interest" description="Disordered" evidence="1">
    <location>
        <begin position="542"/>
        <end position="578"/>
    </location>
</feature>
<accession>A0AAW2IHQ4</accession>
<feature type="compositionally biased region" description="Basic and acidic residues" evidence="1">
    <location>
        <begin position="542"/>
        <end position="571"/>
    </location>
</feature>
<gene>
    <name evidence="3" type="ORF">PYX00_002126</name>
</gene>
<dbReference type="Pfam" id="PF00397">
    <property type="entry name" value="WW"/>
    <property type="match status" value="1"/>
</dbReference>
<protein>
    <recommendedName>
        <fullName evidence="2">WW domain-containing protein</fullName>
    </recommendedName>
</protein>
<feature type="compositionally biased region" description="Basic and acidic residues" evidence="1">
    <location>
        <begin position="296"/>
        <end position="310"/>
    </location>
</feature>
<reference evidence="3" key="1">
    <citation type="journal article" date="2024" name="Gigascience">
        <title>Chromosome-level genome of the poultry shaft louse Menopon gallinae provides insight into the host-switching and adaptive evolution of parasitic lice.</title>
        <authorList>
            <person name="Xu Y."/>
            <person name="Ma L."/>
            <person name="Liu S."/>
            <person name="Liang Y."/>
            <person name="Liu Q."/>
            <person name="He Z."/>
            <person name="Tian L."/>
            <person name="Duan Y."/>
            <person name="Cai W."/>
            <person name="Li H."/>
            <person name="Song F."/>
        </authorList>
    </citation>
    <scope>NUCLEOTIDE SEQUENCE</scope>
    <source>
        <strain evidence="3">Cailab_2023a</strain>
    </source>
</reference>